<feature type="domain" description="UFSP1/2/DUB catalytic" evidence="3">
    <location>
        <begin position="290"/>
        <end position="365"/>
    </location>
</feature>
<proteinExistence type="predicted"/>
<feature type="compositionally biased region" description="Basic and acidic residues" evidence="2">
    <location>
        <begin position="63"/>
        <end position="73"/>
    </location>
</feature>
<feature type="compositionally biased region" description="Low complexity" evidence="2">
    <location>
        <begin position="106"/>
        <end position="118"/>
    </location>
</feature>
<feature type="domain" description="UFSP1/2/DUB catalytic" evidence="3">
    <location>
        <begin position="409"/>
        <end position="543"/>
    </location>
</feature>
<evidence type="ECO:0000313" key="5">
    <source>
        <dbReference type="Proteomes" id="UP000237481"/>
    </source>
</evidence>
<comment type="caution">
    <text evidence="4">The sequence shown here is derived from an EMBL/GenBank/DDBJ whole genome shotgun (WGS) entry which is preliminary data.</text>
</comment>
<sequence>MLLSLSASQLRTSLLPHSISKVTREARGCRSMANGFPRFLSDTDGRQGTTGTCRASAPAHGHRASERLREPHGNSDSTTEAQAEAGQGKEAQPGSTAGTRRRTRPTTDTSASSPSSRTSRSKPQKRSVLRAWRALFGAYIAYATWKQGSRRGIRAESSQRWRPIEGAADTPRARGLSSLCPNFCQSSTDPGYQTSHLGKFAHEKEMPSWLVKVLDKNGQVCTGDVLPVLKQLLDQCPSTKYAYLCHPCVQHVSKLRREGEHNPGPSPFSVLSCSPAYPGTASMGQQAVLGAFCGYRNIQMLISYVIGARAPGSRRFGDCFPTVFQIQDLIEHAWDMGYNSQGRVETGGIRGTRKFIGTPEVPITILWPEALQPGGRRSIVLSIRADWLTPTLGTCAALQPRDTSPLLTIHDSRCSAQAFRDAESGQARRNLLQAVEQYFEKGWRGGSSAKARSTALPPIYLQHHAMLTLGVLGGHSVTVVGMERQQDNQVHLLVFDPSRGDSDSMKRLIGKLVDRGMPKTGELLEPYRRGTRYLSKHDEFEILW</sequence>
<dbReference type="Pfam" id="PF07910">
    <property type="entry name" value="Peptidase_C78"/>
    <property type="match status" value="2"/>
</dbReference>
<dbReference type="AlphaFoldDB" id="A0A2S4KUV7"/>
<dbReference type="STRING" id="94208.A0A2S4KUV7"/>
<evidence type="ECO:0000313" key="4">
    <source>
        <dbReference type="EMBL" id="POR33979.1"/>
    </source>
</evidence>
<evidence type="ECO:0000256" key="2">
    <source>
        <dbReference type="SAM" id="MobiDB-lite"/>
    </source>
</evidence>
<feature type="compositionally biased region" description="Low complexity" evidence="2">
    <location>
        <begin position="80"/>
        <end position="98"/>
    </location>
</feature>
<name>A0A2S4KUV7_9HYPO</name>
<keyword evidence="1" id="KW-0378">Hydrolase</keyword>
<dbReference type="EMBL" id="PKSG01000596">
    <property type="protein sequence ID" value="POR33979.1"/>
    <property type="molecule type" value="Genomic_DNA"/>
</dbReference>
<dbReference type="GO" id="GO:0016787">
    <property type="term" value="F:hydrolase activity"/>
    <property type="evidence" value="ECO:0007669"/>
    <property type="project" value="UniProtKB-KW"/>
</dbReference>
<gene>
    <name evidence="4" type="ORF">TPAR_05805</name>
</gene>
<protein>
    <submittedName>
        <fullName evidence="4">Zinc finger protein-like protein</fullName>
    </submittedName>
</protein>
<feature type="region of interest" description="Disordered" evidence="2">
    <location>
        <begin position="37"/>
        <end position="126"/>
    </location>
</feature>
<dbReference type="Proteomes" id="UP000237481">
    <property type="component" value="Unassembled WGS sequence"/>
</dbReference>
<evidence type="ECO:0000259" key="3">
    <source>
        <dbReference type="Pfam" id="PF07910"/>
    </source>
</evidence>
<evidence type="ECO:0000256" key="1">
    <source>
        <dbReference type="ARBA" id="ARBA00022801"/>
    </source>
</evidence>
<dbReference type="Gene3D" id="3.90.70.130">
    <property type="match status" value="2"/>
</dbReference>
<keyword evidence="5" id="KW-1185">Reference proteome</keyword>
<organism evidence="4 5">
    <name type="scientific">Tolypocladium paradoxum</name>
    <dbReference type="NCBI Taxonomy" id="94208"/>
    <lineage>
        <taxon>Eukaryota</taxon>
        <taxon>Fungi</taxon>
        <taxon>Dikarya</taxon>
        <taxon>Ascomycota</taxon>
        <taxon>Pezizomycotina</taxon>
        <taxon>Sordariomycetes</taxon>
        <taxon>Hypocreomycetidae</taxon>
        <taxon>Hypocreales</taxon>
        <taxon>Ophiocordycipitaceae</taxon>
        <taxon>Tolypocladium</taxon>
    </lineage>
</organism>
<reference evidence="4 5" key="1">
    <citation type="submission" date="2018-01" db="EMBL/GenBank/DDBJ databases">
        <title>Harnessing the power of phylogenomics to disentangle the directionality and signatures of interkingdom host jumping in the parasitic fungal genus Tolypocladium.</title>
        <authorList>
            <person name="Quandt C.A."/>
            <person name="Patterson W."/>
            <person name="Spatafora J.W."/>
        </authorList>
    </citation>
    <scope>NUCLEOTIDE SEQUENCE [LARGE SCALE GENOMIC DNA]</scope>
    <source>
        <strain evidence="4 5">NRBC 100945</strain>
    </source>
</reference>
<accession>A0A2S4KUV7</accession>
<dbReference type="InterPro" id="IPR012462">
    <property type="entry name" value="UFSP1/2_DUB_cat"/>
</dbReference>
<dbReference type="OrthoDB" id="288987at2759"/>